<evidence type="ECO:0008006" key="4">
    <source>
        <dbReference type="Google" id="ProtNLM"/>
    </source>
</evidence>
<reference evidence="2" key="1">
    <citation type="journal article" date="2023" name="Mol. Phylogenet. Evol.">
        <title>Genome-scale phylogeny and comparative genomics of the fungal order Sordariales.</title>
        <authorList>
            <person name="Hensen N."/>
            <person name="Bonometti L."/>
            <person name="Westerberg I."/>
            <person name="Brannstrom I.O."/>
            <person name="Guillou S."/>
            <person name="Cros-Aarteil S."/>
            <person name="Calhoun S."/>
            <person name="Haridas S."/>
            <person name="Kuo A."/>
            <person name="Mondo S."/>
            <person name="Pangilinan J."/>
            <person name="Riley R."/>
            <person name="LaButti K."/>
            <person name="Andreopoulos B."/>
            <person name="Lipzen A."/>
            <person name="Chen C."/>
            <person name="Yan M."/>
            <person name="Daum C."/>
            <person name="Ng V."/>
            <person name="Clum A."/>
            <person name="Steindorff A."/>
            <person name="Ohm R.A."/>
            <person name="Martin F."/>
            <person name="Silar P."/>
            <person name="Natvig D.O."/>
            <person name="Lalanne C."/>
            <person name="Gautier V."/>
            <person name="Ament-Velasquez S.L."/>
            <person name="Kruys A."/>
            <person name="Hutchinson M.I."/>
            <person name="Powell A.J."/>
            <person name="Barry K."/>
            <person name="Miller A.N."/>
            <person name="Grigoriev I.V."/>
            <person name="Debuchy R."/>
            <person name="Gladieux P."/>
            <person name="Hiltunen Thoren M."/>
            <person name="Johannesson H."/>
        </authorList>
    </citation>
    <scope>NUCLEOTIDE SEQUENCE</scope>
    <source>
        <strain evidence="2">CBS 538.74</strain>
    </source>
</reference>
<feature type="compositionally biased region" description="Pro residues" evidence="1">
    <location>
        <begin position="297"/>
        <end position="306"/>
    </location>
</feature>
<name>A0AAN6VFX3_9PEZI</name>
<dbReference type="InterPro" id="IPR027417">
    <property type="entry name" value="P-loop_NTPase"/>
</dbReference>
<dbReference type="AlphaFoldDB" id="A0AAN6VFX3"/>
<feature type="region of interest" description="Disordered" evidence="1">
    <location>
        <begin position="361"/>
        <end position="402"/>
    </location>
</feature>
<evidence type="ECO:0000313" key="3">
    <source>
        <dbReference type="Proteomes" id="UP001302745"/>
    </source>
</evidence>
<feature type="compositionally biased region" description="Gly residues" evidence="1">
    <location>
        <begin position="1166"/>
        <end position="1176"/>
    </location>
</feature>
<accession>A0AAN6VFX3</accession>
<organism evidence="2 3">
    <name type="scientific">Chaetomidium leptoderma</name>
    <dbReference type="NCBI Taxonomy" id="669021"/>
    <lineage>
        <taxon>Eukaryota</taxon>
        <taxon>Fungi</taxon>
        <taxon>Dikarya</taxon>
        <taxon>Ascomycota</taxon>
        <taxon>Pezizomycotina</taxon>
        <taxon>Sordariomycetes</taxon>
        <taxon>Sordariomycetidae</taxon>
        <taxon>Sordariales</taxon>
        <taxon>Chaetomiaceae</taxon>
        <taxon>Chaetomidium</taxon>
    </lineage>
</organism>
<evidence type="ECO:0000256" key="1">
    <source>
        <dbReference type="SAM" id="MobiDB-lite"/>
    </source>
</evidence>
<dbReference type="Proteomes" id="UP001302745">
    <property type="component" value="Unassembled WGS sequence"/>
</dbReference>
<reference evidence="2" key="2">
    <citation type="submission" date="2023-05" db="EMBL/GenBank/DDBJ databases">
        <authorList>
            <consortium name="Lawrence Berkeley National Laboratory"/>
            <person name="Steindorff A."/>
            <person name="Hensen N."/>
            <person name="Bonometti L."/>
            <person name="Westerberg I."/>
            <person name="Brannstrom I.O."/>
            <person name="Guillou S."/>
            <person name="Cros-Aarteil S."/>
            <person name="Calhoun S."/>
            <person name="Haridas S."/>
            <person name="Kuo A."/>
            <person name="Mondo S."/>
            <person name="Pangilinan J."/>
            <person name="Riley R."/>
            <person name="Labutti K."/>
            <person name="Andreopoulos B."/>
            <person name="Lipzen A."/>
            <person name="Chen C."/>
            <person name="Yanf M."/>
            <person name="Daum C."/>
            <person name="Ng V."/>
            <person name="Clum A."/>
            <person name="Ohm R."/>
            <person name="Martin F."/>
            <person name="Silar P."/>
            <person name="Natvig D."/>
            <person name="Lalanne C."/>
            <person name="Gautier V."/>
            <person name="Ament-Velasquez S.L."/>
            <person name="Kruys A."/>
            <person name="Hutchinson M.I."/>
            <person name="Powell A.J."/>
            <person name="Barry K."/>
            <person name="Miller A.N."/>
            <person name="Grigoriev I.V."/>
            <person name="Debuchy R."/>
            <person name="Gladieux P."/>
            <person name="Thoren M.H."/>
            <person name="Johannesson H."/>
        </authorList>
    </citation>
    <scope>NUCLEOTIDE SEQUENCE</scope>
    <source>
        <strain evidence="2">CBS 538.74</strain>
    </source>
</reference>
<keyword evidence="3" id="KW-1185">Reference proteome</keyword>
<evidence type="ECO:0000313" key="2">
    <source>
        <dbReference type="EMBL" id="KAK4149446.1"/>
    </source>
</evidence>
<feature type="compositionally biased region" description="Polar residues" evidence="1">
    <location>
        <begin position="334"/>
        <end position="344"/>
    </location>
</feature>
<comment type="caution">
    <text evidence="2">The sequence shown here is derived from an EMBL/GenBank/DDBJ whole genome shotgun (WGS) entry which is preliminary data.</text>
</comment>
<dbReference type="PANTHER" id="PTHR10799">
    <property type="entry name" value="SNF2/RAD54 HELICASE FAMILY"/>
    <property type="match status" value="1"/>
</dbReference>
<dbReference type="Gene3D" id="3.40.50.300">
    <property type="entry name" value="P-loop containing nucleotide triphosphate hydrolases"/>
    <property type="match status" value="1"/>
</dbReference>
<feature type="region of interest" description="Disordered" evidence="1">
    <location>
        <begin position="1"/>
        <end position="60"/>
    </location>
</feature>
<proteinExistence type="predicted"/>
<protein>
    <recommendedName>
        <fullName evidence="4">Helicase C-terminal domain-containing protein</fullName>
    </recommendedName>
</protein>
<gene>
    <name evidence="2" type="ORF">C8A00DRAFT_37964</name>
</gene>
<dbReference type="SUPFAM" id="SSF52540">
    <property type="entry name" value="P-loop containing nucleoside triphosphate hydrolases"/>
    <property type="match status" value="1"/>
</dbReference>
<dbReference type="EMBL" id="MU857159">
    <property type="protein sequence ID" value="KAK4149446.1"/>
    <property type="molecule type" value="Genomic_DNA"/>
</dbReference>
<feature type="region of interest" description="Disordered" evidence="1">
    <location>
        <begin position="1153"/>
        <end position="1176"/>
    </location>
</feature>
<feature type="region of interest" description="Disordered" evidence="1">
    <location>
        <begin position="270"/>
        <end position="347"/>
    </location>
</feature>
<sequence length="1176" mass="128965">MDHDQPEESQGGGQATPSRAHRAAVLPEFSDANLFERPPSSANRAASIFPEPSDANQFHNTRPRARQGPFLLSSSDIGLSQRLQLHTVSTAEFGAYDLPQAPPVGYVSRGPSVSFPGSPAHSYVARRVPLNQVFVQLILPSGAKKSFGLLVSYARAPRKTTNDDLLPENVDTKRLLEDFQKHFEAALLASSGAGDPFNPQDWLLEVDICNEDSHEWRSVEDHAILSRWLNSLSCANSLGLAKDPATCDWVLPCRYVHATVRGAVSGAETGLDTWPTSADGPSHDSLQSADEETGSQPAPPTPPPFPGTAHADALVTIGGSESDQEHRPEPKTMVGSQDSQPSAHDTQHHEVICISDSGSDLEDLAQGLTGSSGEPAIEDDGHDAAQPASGPPGSDDAAVDPSLNAMKLGGSEEDWAQTCNFFRHKGDLKREYQGKQLFGTTAKLRPGQMHVVWHFLHAVFVEQWDGHITALDRGLGKTRASLAIIALMRTVELMGKLCLGVPGVCRLAEYFDYQDCVCVPGSLMSKIHRGLALGITTFFAPGGTLDGAEKEAKAYLCEEVQLPDGNKKGFVKVVNSTSTSMAHFFAEPADRMVKQLDLRKSNGAKHAPKANKHDFACLNCDWNRGKGYMMANGGDMHEMAVTYTQEKENALFQDQHYLVLVPSDASSLRTDQAVGGKATGSFDFQVNKRRTATRLKVPWPIWSRFLVMDEFHKNKNKHTILYQTVQALRCRYPKEMKEMGRRMVSLFLSGTPFTRDLNSSLDAPLRCIIPESWEAPSHEYHATRSRKQFNNLAMAYRDARKSFAADGDDGAEPEGLEKALDDLRKFLAQFVVRRTVSSRFFGELELKLPPVEERTIDCSWEPVDEAELQGLANVFGHAQPDTRDGKLNMNKVLNKLRMSGGFLSHLYGATFVHPSRLQEDETNREALALINGPDGWITWIKAEHANKEAYLQPEGRVQHPAMQHGAIDLLCEKSPKIGEIKKIFARARADDSMPADGFSRGDIEAGPVKKSVVLFCSRAGVAVLLAAYAQKHWSGEWNIHLVTAACKNRQEAIETALKPVRFDDRETKPAILIAVMSICGEGLNGMQKASYSVSVDLPFSEALLQQVAGRVYRSGQVHHTRICKLVSKHPAEALIRARHEKRHNEFREILEAQGTKGASGGASEDGQGGPGTQTIV</sequence>